<protein>
    <submittedName>
        <fullName evidence="1">Uncharacterized protein</fullName>
    </submittedName>
</protein>
<dbReference type="STRING" id="84531.LA76x_3258"/>
<proteinExistence type="predicted"/>
<dbReference type="Proteomes" id="UP000060787">
    <property type="component" value="Chromosome"/>
</dbReference>
<evidence type="ECO:0000313" key="1">
    <source>
        <dbReference type="EMBL" id="ALN81385.1"/>
    </source>
</evidence>
<dbReference type="KEGG" id="lab:LA76x_3258"/>
<organism evidence="1 2">
    <name type="scientific">Lysobacter antibioticus</name>
    <dbReference type="NCBI Taxonomy" id="84531"/>
    <lineage>
        <taxon>Bacteria</taxon>
        <taxon>Pseudomonadati</taxon>
        <taxon>Pseudomonadota</taxon>
        <taxon>Gammaproteobacteria</taxon>
        <taxon>Lysobacterales</taxon>
        <taxon>Lysobacteraceae</taxon>
        <taxon>Lysobacter</taxon>
    </lineage>
</organism>
<evidence type="ECO:0000313" key="2">
    <source>
        <dbReference type="Proteomes" id="UP000060787"/>
    </source>
</evidence>
<reference evidence="1 2" key="1">
    <citation type="journal article" date="2015" name="BMC Genomics">
        <title>Comparative genomics and metabolic profiling of the genus Lysobacter.</title>
        <authorList>
            <person name="de Bruijn I."/>
            <person name="Cheng X."/>
            <person name="de Jager V."/>
            <person name="Exposito R.G."/>
            <person name="Watrous J."/>
            <person name="Patel N."/>
            <person name="Postma J."/>
            <person name="Dorrestein P.C."/>
            <person name="Kobayashi D."/>
            <person name="Raaijmakers J.M."/>
        </authorList>
    </citation>
    <scope>NUCLEOTIDE SEQUENCE [LARGE SCALE GENOMIC DNA]</scope>
    <source>
        <strain evidence="1 2">76</strain>
    </source>
</reference>
<gene>
    <name evidence="1" type="ORF">LA76x_3258</name>
</gene>
<dbReference type="AlphaFoldDB" id="A0A0S2FCX0"/>
<accession>A0A0S2FCX0</accession>
<dbReference type="PATRIC" id="fig|84531.8.peg.3276"/>
<keyword evidence="2" id="KW-1185">Reference proteome</keyword>
<name>A0A0S2FCX0_LYSAN</name>
<sequence length="88" mass="9311">MRLLVSTSGRPENRLELLGIAGGFADEDQVVGGIKFVAEGRGWNEIAGIATTVANLSACPDDGMKNLSLAKIGITTHFGFSFLKYGHT</sequence>
<dbReference type="EMBL" id="CP011129">
    <property type="protein sequence ID" value="ALN81385.1"/>
    <property type="molecule type" value="Genomic_DNA"/>
</dbReference>